<dbReference type="Proteomes" id="UP000253410">
    <property type="component" value="Unassembled WGS sequence"/>
</dbReference>
<keyword evidence="2" id="KW-1185">Reference proteome</keyword>
<proteinExistence type="predicted"/>
<organism evidence="1 2">
    <name type="scientific">Chitinophaga flava</name>
    <dbReference type="NCBI Taxonomy" id="2259036"/>
    <lineage>
        <taxon>Bacteria</taxon>
        <taxon>Pseudomonadati</taxon>
        <taxon>Bacteroidota</taxon>
        <taxon>Chitinophagia</taxon>
        <taxon>Chitinophagales</taxon>
        <taxon>Chitinophagaceae</taxon>
        <taxon>Chitinophaga</taxon>
    </lineage>
</organism>
<reference evidence="1 2" key="1">
    <citation type="submission" date="2018-05" db="EMBL/GenBank/DDBJ databases">
        <title>Chitinophaga sp. K3CV102501T nov., isolated from isolated from a monsoon evergreen broad-leaved forest soil.</title>
        <authorList>
            <person name="Lv Y."/>
        </authorList>
    </citation>
    <scope>NUCLEOTIDE SEQUENCE [LARGE SCALE GENOMIC DNA]</scope>
    <source>
        <strain evidence="1 2">GDMCC 1.1325</strain>
    </source>
</reference>
<evidence type="ECO:0000313" key="2">
    <source>
        <dbReference type="Proteomes" id="UP000253410"/>
    </source>
</evidence>
<evidence type="ECO:0008006" key="3">
    <source>
        <dbReference type="Google" id="ProtNLM"/>
    </source>
</evidence>
<name>A0A365Y2V2_9BACT</name>
<comment type="caution">
    <text evidence="1">The sequence shown here is derived from an EMBL/GenBank/DDBJ whole genome shotgun (WGS) entry which is preliminary data.</text>
</comment>
<dbReference type="AlphaFoldDB" id="A0A365Y2V2"/>
<sequence length="290" mass="33318">MIRKSLLVFIVIFAAFNIYLTVSKKQFNEYQYQYQLNVIRAQKYIYDAERKPSAVMLGTSLSALMHLPDSIYNLSLPGLNVADGIEVVRTIHTLPKTVFIESNYFFRDGSESFKDIFSNRINNQLKIWLPGMRDQNQPPNILLSVLKPQKNKEERPAPENDAVPSPALFANLLTRQESIYKTVDTLLVNRGLDRLTEFVKDITASGGKVCIFEVPVSASLVPLPLTTVIREKLRVRFQHLENVYFLNAPKDHKYQTVDGIHLSHSSLWDYSMYFREETARLFSAKNELVP</sequence>
<gene>
    <name evidence="1" type="ORF">DF182_10105</name>
</gene>
<evidence type="ECO:0000313" key="1">
    <source>
        <dbReference type="EMBL" id="RBL92906.1"/>
    </source>
</evidence>
<protein>
    <recommendedName>
        <fullName evidence="3">DUF1574 domain-containing protein</fullName>
    </recommendedName>
</protein>
<dbReference type="RefSeq" id="WP_113615503.1">
    <property type="nucleotide sequence ID" value="NZ_QFFJ01000001.1"/>
</dbReference>
<dbReference type="EMBL" id="QFFJ01000001">
    <property type="protein sequence ID" value="RBL92906.1"/>
    <property type="molecule type" value="Genomic_DNA"/>
</dbReference>
<dbReference type="OrthoDB" id="653624at2"/>
<accession>A0A365Y2V2</accession>